<dbReference type="PANTHER" id="PTHR43022">
    <property type="entry name" value="PROTEIN SMF"/>
    <property type="match status" value="1"/>
</dbReference>
<dbReference type="InterPro" id="IPR003488">
    <property type="entry name" value="DprA"/>
</dbReference>
<evidence type="ECO:0000313" key="4">
    <source>
        <dbReference type="EMBL" id="QGG48158.1"/>
    </source>
</evidence>
<dbReference type="NCBIfam" id="TIGR00732">
    <property type="entry name" value="dprA"/>
    <property type="match status" value="1"/>
</dbReference>
<dbReference type="Pfam" id="PF02481">
    <property type="entry name" value="DNA_processg_A"/>
    <property type="match status" value="1"/>
</dbReference>
<dbReference type="AlphaFoldDB" id="A0A5Q2MZG4"/>
<proteinExistence type="inferred from homology"/>
<protein>
    <submittedName>
        <fullName evidence="4">DNA processing protein DprA</fullName>
    </submittedName>
</protein>
<feature type="domain" description="DprA winged helix" evidence="3">
    <location>
        <begin position="301"/>
        <end position="359"/>
    </location>
</feature>
<keyword evidence="5" id="KW-1185">Reference proteome</keyword>
<sequence length="366" mass="40252">MHILSESERTYWLALASLPAIGARRFHSIIEHFGSPQAAWLAPEKDWDGVAGMSLSRWQKTLQYRRKDYLSSFLERIYYGGIEALTLQDERYPELLRSIPDPPPVLYMKGQIQERDKVNIAIVGTRKATPYGEKVCSQLTEELVQQERTIVSGLARGIDAIAHRTALEKGGRTIAVLACGLDKIYPKAHEALAAAITERGALISEYPPGSPAEPGKFPARNRIISGLSQGVLVIEAGEKSGALITADQALEQGREVFAVPGPITSSQSKGTHRLIQQGAKLVTSIEDILSEVQIQFNFLAKPKQEIDLEPNEKKLLSHLDWEGKTIDQLIHCTGLKGPEIAVLLTHLEMKGMIKSLPGGGHFVSLL</sequence>
<reference evidence="5" key="1">
    <citation type="submission" date="2019-11" db="EMBL/GenBank/DDBJ databases">
        <title>Genome sequence of Heliorestis convoluta strain HH, an alkaliphilic and minimalistic phototrophic bacterium from a soda lake in Egypt.</title>
        <authorList>
            <person name="Dewey E.D."/>
            <person name="Stokes L.M."/>
            <person name="Burchell B.M."/>
            <person name="Shaffer K.N."/>
            <person name="Huntington A.M."/>
            <person name="Baker J.M."/>
            <person name="Nadendla S."/>
            <person name="Giglio M.G."/>
            <person name="Touchman J.W."/>
            <person name="Blankenship R.E."/>
            <person name="Madigan M.T."/>
            <person name="Sattley W.M."/>
        </authorList>
    </citation>
    <scope>NUCLEOTIDE SEQUENCE [LARGE SCALE GENOMIC DNA]</scope>
    <source>
        <strain evidence="5">HH</strain>
    </source>
</reference>
<dbReference type="RefSeq" id="WP_162007979.1">
    <property type="nucleotide sequence ID" value="NZ_CP045875.1"/>
</dbReference>
<dbReference type="InterPro" id="IPR036388">
    <property type="entry name" value="WH-like_DNA-bd_sf"/>
</dbReference>
<evidence type="ECO:0000256" key="1">
    <source>
        <dbReference type="ARBA" id="ARBA00006525"/>
    </source>
</evidence>
<dbReference type="InterPro" id="IPR057666">
    <property type="entry name" value="DrpA_SLOG"/>
</dbReference>
<dbReference type="Proteomes" id="UP000366051">
    <property type="component" value="Chromosome"/>
</dbReference>
<comment type="similarity">
    <text evidence="1">Belongs to the DprA/Smf family.</text>
</comment>
<evidence type="ECO:0000259" key="3">
    <source>
        <dbReference type="Pfam" id="PF17782"/>
    </source>
</evidence>
<dbReference type="KEGG" id="hcv:FTV88_2060"/>
<dbReference type="Pfam" id="PF17782">
    <property type="entry name" value="WHD_DprA"/>
    <property type="match status" value="1"/>
</dbReference>
<dbReference type="EMBL" id="CP045875">
    <property type="protein sequence ID" value="QGG48158.1"/>
    <property type="molecule type" value="Genomic_DNA"/>
</dbReference>
<feature type="domain" description="Smf/DprA SLOG" evidence="2">
    <location>
        <begin position="85"/>
        <end position="292"/>
    </location>
</feature>
<gene>
    <name evidence="4" type="primary">dprA</name>
    <name evidence="4" type="ORF">FTV88_2060</name>
</gene>
<evidence type="ECO:0000313" key="5">
    <source>
        <dbReference type="Proteomes" id="UP000366051"/>
    </source>
</evidence>
<dbReference type="GO" id="GO:0009294">
    <property type="term" value="P:DNA-mediated transformation"/>
    <property type="evidence" value="ECO:0007669"/>
    <property type="project" value="InterPro"/>
</dbReference>
<name>A0A5Q2MZG4_9FIRM</name>
<organism evidence="4 5">
    <name type="scientific">Heliorestis convoluta</name>
    <dbReference type="NCBI Taxonomy" id="356322"/>
    <lineage>
        <taxon>Bacteria</taxon>
        <taxon>Bacillati</taxon>
        <taxon>Bacillota</taxon>
        <taxon>Clostridia</taxon>
        <taxon>Eubacteriales</taxon>
        <taxon>Heliobacteriaceae</taxon>
        <taxon>Heliorestis</taxon>
    </lineage>
</organism>
<dbReference type="Gene3D" id="3.40.50.450">
    <property type="match status" value="1"/>
</dbReference>
<dbReference type="PANTHER" id="PTHR43022:SF1">
    <property type="entry name" value="PROTEIN SMF"/>
    <property type="match status" value="1"/>
</dbReference>
<dbReference type="InterPro" id="IPR041614">
    <property type="entry name" value="DprA_WH"/>
</dbReference>
<dbReference type="Gene3D" id="1.10.10.10">
    <property type="entry name" value="Winged helix-like DNA-binding domain superfamily/Winged helix DNA-binding domain"/>
    <property type="match status" value="1"/>
</dbReference>
<accession>A0A5Q2MZG4</accession>
<dbReference type="SUPFAM" id="SSF102405">
    <property type="entry name" value="MCP/YpsA-like"/>
    <property type="match status" value="1"/>
</dbReference>
<evidence type="ECO:0000259" key="2">
    <source>
        <dbReference type="Pfam" id="PF02481"/>
    </source>
</evidence>